<keyword evidence="10" id="KW-1185">Reference proteome</keyword>
<evidence type="ECO:0000256" key="1">
    <source>
        <dbReference type="ARBA" id="ARBA00004651"/>
    </source>
</evidence>
<keyword evidence="6 7" id="KW-0472">Membrane</keyword>
<keyword evidence="3" id="KW-1003">Cell membrane</keyword>
<comment type="caution">
    <text evidence="9">The sequence shown here is derived from an EMBL/GenBank/DDBJ whole genome shotgun (WGS) entry which is preliminary data.</text>
</comment>
<dbReference type="CDD" id="cd06261">
    <property type="entry name" value="TM_PBP2"/>
    <property type="match status" value="1"/>
</dbReference>
<dbReference type="SUPFAM" id="SSF161098">
    <property type="entry name" value="MetI-like"/>
    <property type="match status" value="1"/>
</dbReference>
<dbReference type="PANTHER" id="PTHR43744:SF12">
    <property type="entry name" value="ABC TRANSPORTER PERMEASE PROTEIN MG189-RELATED"/>
    <property type="match status" value="1"/>
</dbReference>
<evidence type="ECO:0000259" key="8">
    <source>
        <dbReference type="PROSITE" id="PS50928"/>
    </source>
</evidence>
<evidence type="ECO:0000256" key="3">
    <source>
        <dbReference type="ARBA" id="ARBA00022475"/>
    </source>
</evidence>
<feature type="transmembrane region" description="Helical" evidence="7">
    <location>
        <begin position="68"/>
        <end position="90"/>
    </location>
</feature>
<dbReference type="EMBL" id="JACHMB010000001">
    <property type="protein sequence ID" value="MBB5775450.1"/>
    <property type="molecule type" value="Genomic_DNA"/>
</dbReference>
<evidence type="ECO:0000256" key="5">
    <source>
        <dbReference type="ARBA" id="ARBA00022989"/>
    </source>
</evidence>
<feature type="transmembrane region" description="Helical" evidence="7">
    <location>
        <begin position="102"/>
        <end position="123"/>
    </location>
</feature>
<accession>A0A7W9L9C3</accession>
<dbReference type="RefSeq" id="WP_185069131.1">
    <property type="nucleotide sequence ID" value="NZ_JACHMB010000001.1"/>
</dbReference>
<dbReference type="GO" id="GO:0055085">
    <property type="term" value="P:transmembrane transport"/>
    <property type="evidence" value="ECO:0007669"/>
    <property type="project" value="InterPro"/>
</dbReference>
<keyword evidence="5 7" id="KW-1133">Transmembrane helix</keyword>
<feature type="transmembrane region" description="Helical" evidence="7">
    <location>
        <begin position="5"/>
        <end position="25"/>
    </location>
</feature>
<name>A0A7W9L9C3_9ACTN</name>
<evidence type="ECO:0000256" key="7">
    <source>
        <dbReference type="RuleBase" id="RU363032"/>
    </source>
</evidence>
<evidence type="ECO:0000256" key="6">
    <source>
        <dbReference type="ARBA" id="ARBA00023136"/>
    </source>
</evidence>
<evidence type="ECO:0000313" key="9">
    <source>
        <dbReference type="EMBL" id="MBB5775450.1"/>
    </source>
</evidence>
<dbReference type="AlphaFoldDB" id="A0A7W9L9C3"/>
<evidence type="ECO:0000256" key="2">
    <source>
        <dbReference type="ARBA" id="ARBA00022448"/>
    </source>
</evidence>
<evidence type="ECO:0000313" key="10">
    <source>
        <dbReference type="Proteomes" id="UP000579153"/>
    </source>
</evidence>
<feature type="transmembrane region" description="Helical" evidence="7">
    <location>
        <begin position="175"/>
        <end position="200"/>
    </location>
</feature>
<comment type="subcellular location">
    <subcellularLocation>
        <location evidence="1 7">Cell membrane</location>
        <topology evidence="1 7">Multi-pass membrane protein</topology>
    </subcellularLocation>
</comment>
<dbReference type="PROSITE" id="PS50928">
    <property type="entry name" value="ABC_TM1"/>
    <property type="match status" value="1"/>
</dbReference>
<dbReference type="GO" id="GO:0005886">
    <property type="term" value="C:plasma membrane"/>
    <property type="evidence" value="ECO:0007669"/>
    <property type="project" value="UniProtKB-SubCell"/>
</dbReference>
<organism evidence="9 10">
    <name type="scientific">Nonomuraea jabiensis</name>
    <dbReference type="NCBI Taxonomy" id="882448"/>
    <lineage>
        <taxon>Bacteria</taxon>
        <taxon>Bacillati</taxon>
        <taxon>Actinomycetota</taxon>
        <taxon>Actinomycetes</taxon>
        <taxon>Streptosporangiales</taxon>
        <taxon>Streptosporangiaceae</taxon>
        <taxon>Nonomuraea</taxon>
    </lineage>
</organism>
<dbReference type="PANTHER" id="PTHR43744">
    <property type="entry name" value="ABC TRANSPORTER PERMEASE PROTEIN MG189-RELATED-RELATED"/>
    <property type="match status" value="1"/>
</dbReference>
<sequence length="269" mass="30103">MRRPLLSFAMILAAAVVGVPFYYIVVNTFKTQRETSAAPLAPPTSLYLDNYVRVFESTPILQSFLNTLYVTAVSIVIMLVIGSMAAYAMLLRRTLVNRVAGVLLVIAFMVPGQATLIPVYRILVQLRLVDSLEGLIFLYAAGSVFCYFLIQGYLRSLPISIFEAARIDGAGPWQIYWRIVLPLIRPILITVGVFQTMWIWNDFITPNVFISSPDKQTLVLQVYKAVGQYSVDWPAFMTLSVIVLTPVVIFFIAMQRHIVNGLLRGSVKG</sequence>
<proteinExistence type="inferred from homology"/>
<dbReference type="Proteomes" id="UP000579153">
    <property type="component" value="Unassembled WGS sequence"/>
</dbReference>
<comment type="similarity">
    <text evidence="7">Belongs to the binding-protein-dependent transport system permease family.</text>
</comment>
<dbReference type="InterPro" id="IPR035906">
    <property type="entry name" value="MetI-like_sf"/>
</dbReference>
<dbReference type="InterPro" id="IPR000515">
    <property type="entry name" value="MetI-like"/>
</dbReference>
<feature type="transmembrane region" description="Helical" evidence="7">
    <location>
        <begin position="135"/>
        <end position="154"/>
    </location>
</feature>
<reference evidence="9 10" key="1">
    <citation type="submission" date="2020-08" db="EMBL/GenBank/DDBJ databases">
        <title>Sequencing the genomes of 1000 actinobacteria strains.</title>
        <authorList>
            <person name="Klenk H.-P."/>
        </authorList>
    </citation>
    <scope>NUCLEOTIDE SEQUENCE [LARGE SCALE GENOMIC DNA]</scope>
    <source>
        <strain evidence="9 10">DSM 45507</strain>
    </source>
</reference>
<gene>
    <name evidence="9" type="ORF">HD596_002206</name>
</gene>
<dbReference type="Gene3D" id="1.10.3720.10">
    <property type="entry name" value="MetI-like"/>
    <property type="match status" value="1"/>
</dbReference>
<protein>
    <submittedName>
        <fullName evidence="9">Raffinose/stachyose/melibiose transport system permease protein</fullName>
    </submittedName>
</protein>
<evidence type="ECO:0000256" key="4">
    <source>
        <dbReference type="ARBA" id="ARBA00022692"/>
    </source>
</evidence>
<keyword evidence="2 7" id="KW-0813">Transport</keyword>
<feature type="domain" description="ABC transmembrane type-1" evidence="8">
    <location>
        <begin position="64"/>
        <end position="254"/>
    </location>
</feature>
<feature type="transmembrane region" description="Helical" evidence="7">
    <location>
        <begin position="233"/>
        <end position="254"/>
    </location>
</feature>
<dbReference type="Pfam" id="PF00528">
    <property type="entry name" value="BPD_transp_1"/>
    <property type="match status" value="1"/>
</dbReference>
<keyword evidence="4 7" id="KW-0812">Transmembrane</keyword>